<protein>
    <submittedName>
        <fullName evidence="1">Unconventional myosin-IXa</fullName>
    </submittedName>
</protein>
<dbReference type="InterPro" id="IPR008936">
    <property type="entry name" value="Rho_GTPase_activation_prot"/>
</dbReference>
<reference evidence="1 2" key="1">
    <citation type="submission" date="2019-04" db="EMBL/GenBank/DDBJ databases">
        <title>Annotation for the trematode Fasciola gigantica.</title>
        <authorList>
            <person name="Choi Y.-J."/>
        </authorList>
    </citation>
    <scope>NUCLEOTIDE SEQUENCE [LARGE SCALE GENOMIC DNA]</scope>
    <source>
        <strain evidence="1">Uganda_cow_1</strain>
    </source>
</reference>
<dbReference type="SUPFAM" id="SSF48350">
    <property type="entry name" value="GTPase activation domain, GAP"/>
    <property type="match status" value="1"/>
</dbReference>
<dbReference type="EMBL" id="SUNJ01012323">
    <property type="protein sequence ID" value="TPP58148.1"/>
    <property type="molecule type" value="Genomic_DNA"/>
</dbReference>
<evidence type="ECO:0000313" key="2">
    <source>
        <dbReference type="Proteomes" id="UP000316759"/>
    </source>
</evidence>
<evidence type="ECO:0000313" key="1">
    <source>
        <dbReference type="EMBL" id="TPP58148.1"/>
    </source>
</evidence>
<sequence length="275" mass="30595">MSSGLVQIGHSVTSLLPGKTRQSIQNLIRTHFIVLFRSLSFFSTVTDDFFSAIFNFVHCFSPSGFCITSRWALSGQIQSSPRSPLNAKLFDACHKFTVTGRSNKSFENSQSHPHHHNPSSLCRLPRLVLSRMSQESAKSWLPCGPTRKSVDAKSRSAGIARSAIITVPSSAELPTYKSVATTEHPICPRTISTCGSTETTRTPTGPGTRYKGISNPCSTETEWPECRIPQPVFALFIYLAQRGVHVNDLFRRPGNITQMKVSIRMAKHIYIYIYI</sequence>
<dbReference type="STRING" id="46835.A0A504YIN1"/>
<accession>A0A504YIN1</accession>
<name>A0A504YIN1_FASGI</name>
<keyword evidence="2" id="KW-1185">Reference proteome</keyword>
<comment type="caution">
    <text evidence="1">The sequence shown here is derived from an EMBL/GenBank/DDBJ whole genome shotgun (WGS) entry which is preliminary data.</text>
</comment>
<proteinExistence type="predicted"/>
<gene>
    <name evidence="1" type="ORF">FGIG_00997</name>
</gene>
<dbReference type="OrthoDB" id="6283036at2759"/>
<dbReference type="Proteomes" id="UP000316759">
    <property type="component" value="Unassembled WGS sequence"/>
</dbReference>
<organism evidence="1 2">
    <name type="scientific">Fasciola gigantica</name>
    <name type="common">Giant liver fluke</name>
    <dbReference type="NCBI Taxonomy" id="46835"/>
    <lineage>
        <taxon>Eukaryota</taxon>
        <taxon>Metazoa</taxon>
        <taxon>Spiralia</taxon>
        <taxon>Lophotrochozoa</taxon>
        <taxon>Platyhelminthes</taxon>
        <taxon>Trematoda</taxon>
        <taxon>Digenea</taxon>
        <taxon>Plagiorchiida</taxon>
        <taxon>Echinostomata</taxon>
        <taxon>Echinostomatoidea</taxon>
        <taxon>Fasciolidae</taxon>
        <taxon>Fasciola</taxon>
    </lineage>
</organism>
<dbReference type="AlphaFoldDB" id="A0A504YIN1"/>